<gene>
    <name evidence="2" type="ORF">DFK10_12020</name>
</gene>
<feature type="domain" description="BioF2-like acetyltransferase" evidence="1">
    <location>
        <begin position="105"/>
        <end position="231"/>
    </location>
</feature>
<dbReference type="InterPro" id="IPR038740">
    <property type="entry name" value="BioF2-like_GNAT_dom"/>
</dbReference>
<dbReference type="EMBL" id="QETF01000014">
    <property type="protein sequence ID" value="PWG16361.1"/>
    <property type="molecule type" value="Genomic_DNA"/>
</dbReference>
<keyword evidence="3" id="KW-1185">Reference proteome</keyword>
<organism evidence="2 3">
    <name type="scientific">Salibaculum griseiflavum</name>
    <dbReference type="NCBI Taxonomy" id="1914409"/>
    <lineage>
        <taxon>Bacteria</taxon>
        <taxon>Pseudomonadati</taxon>
        <taxon>Pseudomonadota</taxon>
        <taxon>Alphaproteobacteria</taxon>
        <taxon>Rhodobacterales</taxon>
        <taxon>Roseobacteraceae</taxon>
        <taxon>Salibaculum</taxon>
    </lineage>
</organism>
<keyword evidence="2" id="KW-0808">Transferase</keyword>
<protein>
    <submittedName>
        <fullName evidence="2">GNAT family N-acetyltransferase</fullName>
    </submittedName>
</protein>
<dbReference type="SUPFAM" id="SSF55729">
    <property type="entry name" value="Acyl-CoA N-acyltransferases (Nat)"/>
    <property type="match status" value="1"/>
</dbReference>
<dbReference type="Pfam" id="PF13480">
    <property type="entry name" value="Acetyltransf_6"/>
    <property type="match status" value="1"/>
</dbReference>
<dbReference type="InterPro" id="IPR050644">
    <property type="entry name" value="PG_Glycine_Bridge_Synth"/>
</dbReference>
<dbReference type="Proteomes" id="UP000245293">
    <property type="component" value="Unassembled WGS sequence"/>
</dbReference>
<evidence type="ECO:0000313" key="3">
    <source>
        <dbReference type="Proteomes" id="UP000245293"/>
    </source>
</evidence>
<dbReference type="GO" id="GO:0016740">
    <property type="term" value="F:transferase activity"/>
    <property type="evidence" value="ECO:0007669"/>
    <property type="project" value="UniProtKB-KW"/>
</dbReference>
<dbReference type="InterPro" id="IPR016181">
    <property type="entry name" value="Acyl_CoA_acyltransferase"/>
</dbReference>
<dbReference type="OrthoDB" id="341858at2"/>
<name>A0A2V1P1F9_9RHOB</name>
<dbReference type="AlphaFoldDB" id="A0A2V1P1F9"/>
<evidence type="ECO:0000259" key="1">
    <source>
        <dbReference type="Pfam" id="PF13480"/>
    </source>
</evidence>
<evidence type="ECO:0000313" key="2">
    <source>
        <dbReference type="EMBL" id="PWG16361.1"/>
    </source>
</evidence>
<proteinExistence type="predicted"/>
<sequence>MDSALQQSSEFERGLLACGQAPWRGPGGLMLRRRLPLIGWHGVLSRSDVTCPDRLRTARRMGLRIVNAERAAPRILRAAGFRQILTPVHIAELPLKGDLRAAMHQKWRNRLRRAEAAGLSLRHDAWTGAPHWLIAHEVAQRDQRRYAALPVPIVAAIARETPGCARIVEAWEGTSPIAGMLILRHGARATYQVGWTSERGRALNAHCLTLFEAARWLADHGHRLLELGAIETERNPGLARFKLGTGARARALGGTWLAIPGL</sequence>
<dbReference type="Gene3D" id="3.40.630.30">
    <property type="match status" value="1"/>
</dbReference>
<accession>A0A2V1P1F9</accession>
<dbReference type="RefSeq" id="WP_109389279.1">
    <property type="nucleotide sequence ID" value="NZ_QETF01000014.1"/>
</dbReference>
<dbReference type="PANTHER" id="PTHR36174:SF1">
    <property type="entry name" value="LIPID II:GLYCINE GLYCYLTRANSFERASE"/>
    <property type="match status" value="1"/>
</dbReference>
<reference evidence="3" key="1">
    <citation type="submission" date="2018-05" db="EMBL/GenBank/DDBJ databases">
        <authorList>
            <person name="Du Z."/>
            <person name="Wang X."/>
        </authorList>
    </citation>
    <scope>NUCLEOTIDE SEQUENCE [LARGE SCALE GENOMIC DNA]</scope>
    <source>
        <strain evidence="3">WDS4C29</strain>
    </source>
</reference>
<dbReference type="PANTHER" id="PTHR36174">
    <property type="entry name" value="LIPID II:GLYCINE GLYCYLTRANSFERASE"/>
    <property type="match status" value="1"/>
</dbReference>
<comment type="caution">
    <text evidence="2">The sequence shown here is derived from an EMBL/GenBank/DDBJ whole genome shotgun (WGS) entry which is preliminary data.</text>
</comment>